<evidence type="ECO:0008006" key="3">
    <source>
        <dbReference type="Google" id="ProtNLM"/>
    </source>
</evidence>
<dbReference type="EMBL" id="JAYFSJ010000040">
    <property type="protein sequence ID" value="MEN7433831.1"/>
    <property type="molecule type" value="Genomic_DNA"/>
</dbReference>
<dbReference type="Gene3D" id="2.180.10.10">
    <property type="entry name" value="RHS repeat-associated core"/>
    <property type="match status" value="3"/>
</dbReference>
<dbReference type="InterPro" id="IPR031325">
    <property type="entry name" value="RHS_repeat"/>
</dbReference>
<organism evidence="1 2">
    <name type="scientific">Chromobacterium indicum</name>
    <dbReference type="NCBI Taxonomy" id="3110228"/>
    <lineage>
        <taxon>Bacteria</taxon>
        <taxon>Pseudomonadati</taxon>
        <taxon>Pseudomonadota</taxon>
        <taxon>Betaproteobacteria</taxon>
        <taxon>Neisseriales</taxon>
        <taxon>Chromobacteriaceae</taxon>
        <taxon>Chromobacterium</taxon>
    </lineage>
</organism>
<dbReference type="Proteomes" id="UP001405405">
    <property type="component" value="Unassembled WGS sequence"/>
</dbReference>
<dbReference type="PANTHER" id="PTHR32305:SF15">
    <property type="entry name" value="PROTEIN RHSA-RELATED"/>
    <property type="match status" value="1"/>
</dbReference>
<proteinExistence type="predicted"/>
<reference evidence="1 2" key="1">
    <citation type="submission" date="2023-12" db="EMBL/GenBank/DDBJ databases">
        <title>Chromobacterium sp. strain TRC.1.1.SA producing antimicrobial pigment.</title>
        <authorList>
            <person name="Verma N."/>
            <person name="Choksket S."/>
            <person name="Pinnaka A.K."/>
            <person name="Korpole S."/>
        </authorList>
    </citation>
    <scope>NUCLEOTIDE SEQUENCE [LARGE SCALE GENOMIC DNA]</scope>
    <source>
        <strain evidence="1 2">TRC1.1.SA</strain>
    </source>
</reference>
<dbReference type="NCBIfam" id="TIGR01643">
    <property type="entry name" value="YD_repeat_2x"/>
    <property type="match status" value="5"/>
</dbReference>
<protein>
    <recommendedName>
        <fullName evidence="3">RHS repeat protein</fullName>
    </recommendedName>
</protein>
<dbReference type="InterPro" id="IPR006530">
    <property type="entry name" value="YD"/>
</dbReference>
<keyword evidence="2" id="KW-1185">Reference proteome</keyword>
<feature type="non-terminal residue" evidence="1">
    <location>
        <position position="384"/>
    </location>
</feature>
<dbReference type="RefSeq" id="WP_346791021.1">
    <property type="nucleotide sequence ID" value="NZ_JAYFSJ010000040.1"/>
</dbReference>
<dbReference type="Pfam" id="PF05593">
    <property type="entry name" value="RHS_repeat"/>
    <property type="match status" value="4"/>
</dbReference>
<evidence type="ECO:0000313" key="1">
    <source>
        <dbReference type="EMBL" id="MEN7433831.1"/>
    </source>
</evidence>
<sequence>QRLLSSAADQTTHNDYDNAGRLTAVSKNGIQTVRYELDAYGNRVKEWDGNNHLTTREFDALGRVHKETHGEGDATVTDYDAFGNAVKITDPRGNAGYFYFDALGRRILQVDPEGGATRTDYDALGNARAITRYANAVDASTLQIGVLPTVAADAKRDAVSRVDYDALGRQTQITDAEGGVETMTYDAFGNKATYTNQLGAVFSYDYDAAGHVLKETGRDGATVLSVKRFEYDGFGNRTLQVEAEGQPEQRRTRYRYDSLNRLISQSGDAVTIYTLDKGVQNNVSPTETRRYDAAGNLVEFIDANGNVTRSTYDSQNRKVRERNGDGYVTTWAYDGAGNVSEQRVYATAVGLPADGSTPQPADGNCRVTRFEYDNNNRLKRTIVP</sequence>
<feature type="non-terminal residue" evidence="1">
    <location>
        <position position="1"/>
    </location>
</feature>
<gene>
    <name evidence="1" type="ORF">VA599_24110</name>
</gene>
<accession>A0ABV0CRR5</accession>
<name>A0ABV0CRR5_9NEIS</name>
<comment type="caution">
    <text evidence="1">The sequence shown here is derived from an EMBL/GenBank/DDBJ whole genome shotgun (WGS) entry which is preliminary data.</text>
</comment>
<dbReference type="InterPro" id="IPR050708">
    <property type="entry name" value="T6SS_VgrG/RHS"/>
</dbReference>
<evidence type="ECO:0000313" key="2">
    <source>
        <dbReference type="Proteomes" id="UP001405405"/>
    </source>
</evidence>
<dbReference type="PANTHER" id="PTHR32305">
    <property type="match status" value="1"/>
</dbReference>